<name>A0AA91SZZ9_CLALS</name>
<keyword evidence="3 7" id="KW-0805">Transcription regulation</keyword>
<keyword evidence="5 7" id="KW-0804">Transcription</keyword>
<comment type="caution">
    <text evidence="9">The sequence shown here is derived from an EMBL/GenBank/DDBJ whole genome shotgun (WGS) entry which is preliminary data.</text>
</comment>
<dbReference type="Pfam" id="PF10744">
    <property type="entry name" value="Med1"/>
    <property type="match status" value="1"/>
</dbReference>
<evidence type="ECO:0000256" key="4">
    <source>
        <dbReference type="ARBA" id="ARBA00023159"/>
    </source>
</evidence>
<feature type="domain" description="Mediator complex subunit Med1" evidence="8">
    <location>
        <begin position="10"/>
        <end position="421"/>
    </location>
</feature>
<protein>
    <recommendedName>
        <fullName evidence="7">Mediator of RNA polymerase II transcription subunit 1</fullName>
    </recommendedName>
    <alternativeName>
        <fullName evidence="7">Mediator complex subunit 1</fullName>
    </alternativeName>
</protein>
<organism evidence="9 10">
    <name type="scientific">Clavispora lusitaniae</name>
    <name type="common">Candida lusitaniae</name>
    <dbReference type="NCBI Taxonomy" id="36911"/>
    <lineage>
        <taxon>Eukaryota</taxon>
        <taxon>Fungi</taxon>
        <taxon>Dikarya</taxon>
        <taxon>Ascomycota</taxon>
        <taxon>Saccharomycotina</taxon>
        <taxon>Pichiomycetes</taxon>
        <taxon>Metschnikowiaceae</taxon>
        <taxon>Clavispora</taxon>
    </lineage>
</organism>
<dbReference type="Proteomes" id="UP000195602">
    <property type="component" value="Unassembled WGS sequence"/>
</dbReference>
<evidence type="ECO:0000256" key="1">
    <source>
        <dbReference type="ARBA" id="ARBA00004123"/>
    </source>
</evidence>
<comment type="similarity">
    <text evidence="2 7">Belongs to the Mediator complex subunit 1 family.</text>
</comment>
<evidence type="ECO:0000313" key="10">
    <source>
        <dbReference type="Proteomes" id="UP000195602"/>
    </source>
</evidence>
<comment type="function">
    <text evidence="7">Component of the Mediator complex, a coactivator involved in the regulated transcription of nearly all RNA polymerase II-dependent genes. Mediator functions as a bridge to convey information from gene-specific regulatory proteins to the basal RNA polymerase II transcription machinery. Mediator is recruited to promoters by direct interactions with regulatory proteins and serves as a scaffold for the assembly of a functional preinitiation complex with RNA polymerase II and the general transcription factors.</text>
</comment>
<dbReference type="KEGG" id="clus:A9F13_20g00869"/>
<gene>
    <name evidence="9" type="ORF">A9F13_20g00869</name>
</gene>
<sequence length="591" mass="65930">MPSYNESISESLRLIYECSPKFKVSIDLIQKLAQFLKLETFIDTEVLSTPTNRNHASSGLKRLSIAGSLILIDIDFSDNETVSKVSLSSGNHSSTIDESDAELVERASKYTSKQSEYTINVVFSQANSLSFLRTRNDSSTVAEAILLKNLSNNVLGNFPTNLKYLTCLDSMSPLDGDLIVYLDNIALYLNAVHAMETNLNPGITDICSGWKSRFGKIYLNDPETQRLGVFLHFWKESRRLSEVMKHGATPCNSRVHKAILTIEEGESQSLDVLKEAKDQKWHLSTSQGLLQPYIFTFEDDSHLHNHQSVTSFSSPNWALHLRLDFPVFMPSVLIEYFGITNYGQAKKPREPEVFKSLKEDGAVQFLARRNGENISISFTADDTAELVAVESFEITKLTQLEKIIPTIRNYIVFSSLVDNVMQSPDTTFVASPKSSRPISQKLKDSLNLSEGVTDEELLNLNTLASGESMDYVMFNSDTDLTNFVKQEDNTPNYSRDCDSFDATENEKRLTICLKDIELNSSDVEIELNVQGTVGSGISVNTDFKIINGDITNSNTSGDIHMDSEGNRGTEYVTALSLCEDPLLALHMIEGI</sequence>
<evidence type="ECO:0000256" key="7">
    <source>
        <dbReference type="RuleBase" id="RU364059"/>
    </source>
</evidence>
<evidence type="ECO:0000256" key="2">
    <source>
        <dbReference type="ARBA" id="ARBA00006210"/>
    </source>
</evidence>
<evidence type="ECO:0000256" key="6">
    <source>
        <dbReference type="ARBA" id="ARBA00023242"/>
    </source>
</evidence>
<dbReference type="PANTHER" id="PTHR35041">
    <property type="entry name" value="MEDIATOR OF RNA POLYMERASE II TRANSCRIPTION SUBUNIT 1"/>
    <property type="match status" value="1"/>
</dbReference>
<evidence type="ECO:0000313" key="9">
    <source>
        <dbReference type="EMBL" id="OVF06587.1"/>
    </source>
</evidence>
<evidence type="ECO:0000256" key="3">
    <source>
        <dbReference type="ARBA" id="ARBA00023015"/>
    </source>
</evidence>
<keyword evidence="6 7" id="KW-0539">Nucleus</keyword>
<evidence type="ECO:0000259" key="8">
    <source>
        <dbReference type="Pfam" id="PF10744"/>
    </source>
</evidence>
<dbReference type="GO" id="GO:0016592">
    <property type="term" value="C:mediator complex"/>
    <property type="evidence" value="ECO:0007669"/>
    <property type="project" value="InterPro"/>
</dbReference>
<keyword evidence="4 7" id="KW-0010">Activator</keyword>
<reference evidence="9 10" key="1">
    <citation type="submission" date="2017-04" db="EMBL/GenBank/DDBJ databases">
        <title>Draft genome of the yeast Clavispora lusitaniae type strain CBS 6936.</title>
        <authorList>
            <person name="Durrens P."/>
            <person name="Klopp C."/>
            <person name="Biteau N."/>
            <person name="Fitton-Ouhabi V."/>
            <person name="Dementhon K."/>
            <person name="Accoceberry I."/>
            <person name="Sherman D.J."/>
            <person name="Noel T."/>
        </authorList>
    </citation>
    <scope>NUCLEOTIDE SEQUENCE [LARGE SCALE GENOMIC DNA]</scope>
    <source>
        <strain evidence="9 10">CBS 6936</strain>
    </source>
</reference>
<dbReference type="PANTHER" id="PTHR35041:SF4">
    <property type="entry name" value="MEDIATOR OF RNA POLYMERASE II TRANSCRIPTION SUBUNIT 1"/>
    <property type="match status" value="1"/>
</dbReference>
<dbReference type="GO" id="GO:0003712">
    <property type="term" value="F:transcription coregulator activity"/>
    <property type="evidence" value="ECO:0007669"/>
    <property type="project" value="InterPro"/>
</dbReference>
<dbReference type="EMBL" id="LYUB02000020">
    <property type="protein sequence ID" value="OVF06587.1"/>
    <property type="molecule type" value="Genomic_DNA"/>
</dbReference>
<comment type="subcellular location">
    <subcellularLocation>
        <location evidence="1 7">Nucleus</location>
    </subcellularLocation>
</comment>
<dbReference type="GO" id="GO:0045944">
    <property type="term" value="P:positive regulation of transcription by RNA polymerase II"/>
    <property type="evidence" value="ECO:0007669"/>
    <property type="project" value="UniProtKB-ARBA"/>
</dbReference>
<accession>A0AA91SZZ9</accession>
<proteinExistence type="inferred from homology"/>
<evidence type="ECO:0000256" key="5">
    <source>
        <dbReference type="ARBA" id="ARBA00023163"/>
    </source>
</evidence>
<dbReference type="InterPro" id="IPR019680">
    <property type="entry name" value="Mediator_Med1"/>
</dbReference>
<dbReference type="AlphaFoldDB" id="A0AA91SZZ9"/>